<proteinExistence type="predicted"/>
<feature type="non-terminal residue" evidence="2">
    <location>
        <position position="1"/>
    </location>
</feature>
<keyword evidence="1" id="KW-0175">Coiled coil</keyword>
<comment type="caution">
    <text evidence="2">The sequence shown here is derived from an EMBL/GenBank/DDBJ whole genome shotgun (WGS) entry which is preliminary data.</text>
</comment>
<accession>A0ABN7UY80</accession>
<sequence>AKEVSEASQHWMDDFGKTRIGHKPDFQIKSPLIVDEVEICLMEASQKLTRGKAGKIKDLEEEFNKVPVFGIQVADRTLACWVMTMPFSAFYFVQHLVSIQIPMNQRQFSLTEFMNELWKLRTTLQNHVHVLNEIIEKVDSSLYNIAICSSQAREDVPLMIGVNNSTITITNTGIKTKLNAKLLADIAELRKKNAKIPDLRRMFAEIEAKRTELKARIARLLRQSVEENKMHDAKNAKLKTRIEELKYENVEFRDRITKVKKRQLQNDNITKVTNSSINSSSNFNLVTKQLPMKVYSKKSLEDIAQYKLNCKTVDTNSKALEEKETDKTYKESISASTSSTNISETNKVVVDNIAEKTAKSQVYTMIKAFLPKVLEMNLRKKTQRARSVYKLFEKIIDPTTKKEVKEISIDKAYGISYEKSYDTITVNYDQNNVTEILPKRDKIAFKLRDNNNYWKKEHESISQADFLEYKKNFKAKMGVPTTPYKKELKNKPLALIEYA</sequence>
<protein>
    <submittedName>
        <fullName evidence="2">44595_t:CDS:1</fullName>
    </submittedName>
</protein>
<keyword evidence="3" id="KW-1185">Reference proteome</keyword>
<evidence type="ECO:0000313" key="2">
    <source>
        <dbReference type="EMBL" id="CAG8701078.1"/>
    </source>
</evidence>
<evidence type="ECO:0000313" key="3">
    <source>
        <dbReference type="Proteomes" id="UP000789901"/>
    </source>
</evidence>
<reference evidence="2 3" key="1">
    <citation type="submission" date="2021-06" db="EMBL/GenBank/DDBJ databases">
        <authorList>
            <person name="Kallberg Y."/>
            <person name="Tangrot J."/>
            <person name="Rosling A."/>
        </authorList>
    </citation>
    <scope>NUCLEOTIDE SEQUENCE [LARGE SCALE GENOMIC DNA]</scope>
    <source>
        <strain evidence="2 3">120-4 pot B 10/14</strain>
    </source>
</reference>
<name>A0ABN7UY80_GIGMA</name>
<organism evidence="2 3">
    <name type="scientific">Gigaspora margarita</name>
    <dbReference type="NCBI Taxonomy" id="4874"/>
    <lineage>
        <taxon>Eukaryota</taxon>
        <taxon>Fungi</taxon>
        <taxon>Fungi incertae sedis</taxon>
        <taxon>Mucoromycota</taxon>
        <taxon>Glomeromycotina</taxon>
        <taxon>Glomeromycetes</taxon>
        <taxon>Diversisporales</taxon>
        <taxon>Gigasporaceae</taxon>
        <taxon>Gigaspora</taxon>
    </lineage>
</organism>
<feature type="coiled-coil region" evidence="1">
    <location>
        <begin position="203"/>
        <end position="262"/>
    </location>
</feature>
<gene>
    <name evidence="2" type="ORF">GMARGA_LOCUS12128</name>
</gene>
<dbReference type="Proteomes" id="UP000789901">
    <property type="component" value="Unassembled WGS sequence"/>
</dbReference>
<dbReference type="EMBL" id="CAJVQB010007320">
    <property type="protein sequence ID" value="CAG8701078.1"/>
    <property type="molecule type" value="Genomic_DNA"/>
</dbReference>
<evidence type="ECO:0000256" key="1">
    <source>
        <dbReference type="SAM" id="Coils"/>
    </source>
</evidence>